<dbReference type="PROSITE" id="PS00166">
    <property type="entry name" value="ENOYL_COA_HYDRATASE"/>
    <property type="match status" value="1"/>
</dbReference>
<evidence type="ECO:0000256" key="4">
    <source>
        <dbReference type="ARBA" id="ARBA00023717"/>
    </source>
</evidence>
<evidence type="ECO:0000256" key="5">
    <source>
        <dbReference type="RuleBase" id="RU003707"/>
    </source>
</evidence>
<proteinExistence type="inferred from homology"/>
<dbReference type="PANTHER" id="PTHR11941:SF54">
    <property type="entry name" value="ENOYL-COA HYDRATASE, MITOCHONDRIAL"/>
    <property type="match status" value="1"/>
</dbReference>
<dbReference type="Proteomes" id="UP001500842">
    <property type="component" value="Unassembled WGS sequence"/>
</dbReference>
<comment type="similarity">
    <text evidence="1 5">Belongs to the enoyl-CoA hydratase/isomerase family.</text>
</comment>
<evidence type="ECO:0000256" key="2">
    <source>
        <dbReference type="ARBA" id="ARBA00023239"/>
    </source>
</evidence>
<dbReference type="RefSeq" id="WP_141004257.1">
    <property type="nucleotide sequence ID" value="NZ_BAAAOR010000049.1"/>
</dbReference>
<evidence type="ECO:0000313" key="6">
    <source>
        <dbReference type="EMBL" id="GAA1548284.1"/>
    </source>
</evidence>
<keyword evidence="7" id="KW-1185">Reference proteome</keyword>
<dbReference type="InterPro" id="IPR018376">
    <property type="entry name" value="Enoyl-CoA_hyd/isom_CS"/>
</dbReference>
<protein>
    <submittedName>
        <fullName evidence="6">Enoyl-CoA hydratase/isomerase family protein</fullName>
    </submittedName>
</protein>
<evidence type="ECO:0000256" key="1">
    <source>
        <dbReference type="ARBA" id="ARBA00005254"/>
    </source>
</evidence>
<comment type="caution">
    <text evidence="6">The sequence shown here is derived from an EMBL/GenBank/DDBJ whole genome shotgun (WGS) entry which is preliminary data.</text>
</comment>
<dbReference type="Gene3D" id="1.10.12.10">
    <property type="entry name" value="Lyase 2-enoyl-coa Hydratase, Chain A, domain 2"/>
    <property type="match status" value="1"/>
</dbReference>
<accession>A0ABN2BZX7</accession>
<keyword evidence="2" id="KW-0456">Lyase</keyword>
<sequence>MTTGETSDAVVSVEVDDRGVAVVEFGRGRSNYFDAVLIGKIADAYAELAADRARAIVLCSAGRHFCAGLDFGDARDVEATVAAIYRQGLRLFAAGPPVVAAVQGAAIGGGLGLAMSADFRVGAPDARLAANFARIGIHHGFGLSVTLARAVGRQRAAGLLLSGRTLDGREAGELGLFDRVSESADSLRAEAVAWAGEIARCAPLAVASIRRTLRGSDLAEQVDAALAHELAEQVALMRTDDFAEGVRAAQERREPEFHVR</sequence>
<organism evidence="6 7">
    <name type="scientific">Nocardioides humi</name>
    <dbReference type="NCBI Taxonomy" id="449461"/>
    <lineage>
        <taxon>Bacteria</taxon>
        <taxon>Bacillati</taxon>
        <taxon>Actinomycetota</taxon>
        <taxon>Actinomycetes</taxon>
        <taxon>Propionibacteriales</taxon>
        <taxon>Nocardioidaceae</taxon>
        <taxon>Nocardioides</taxon>
    </lineage>
</organism>
<dbReference type="EMBL" id="BAAAOR010000049">
    <property type="protein sequence ID" value="GAA1548284.1"/>
    <property type="molecule type" value="Genomic_DNA"/>
</dbReference>
<dbReference type="CDD" id="cd06558">
    <property type="entry name" value="crotonase-like"/>
    <property type="match status" value="1"/>
</dbReference>
<dbReference type="Gene3D" id="3.90.226.10">
    <property type="entry name" value="2-enoyl-CoA Hydratase, Chain A, domain 1"/>
    <property type="match status" value="1"/>
</dbReference>
<dbReference type="PANTHER" id="PTHR11941">
    <property type="entry name" value="ENOYL-COA HYDRATASE-RELATED"/>
    <property type="match status" value="1"/>
</dbReference>
<dbReference type="InterPro" id="IPR014748">
    <property type="entry name" value="Enoyl-CoA_hydra_C"/>
</dbReference>
<evidence type="ECO:0000256" key="3">
    <source>
        <dbReference type="ARBA" id="ARBA00023709"/>
    </source>
</evidence>
<evidence type="ECO:0000313" key="7">
    <source>
        <dbReference type="Proteomes" id="UP001500842"/>
    </source>
</evidence>
<comment type="catalytic activity">
    <reaction evidence="4">
        <text>a 4-saturated-(3S)-3-hydroxyacyl-CoA = a (3E)-enoyl-CoA + H2O</text>
        <dbReference type="Rhea" id="RHEA:20724"/>
        <dbReference type="ChEBI" id="CHEBI:15377"/>
        <dbReference type="ChEBI" id="CHEBI:58521"/>
        <dbReference type="ChEBI" id="CHEBI:137480"/>
        <dbReference type="EC" id="4.2.1.17"/>
    </reaction>
</comment>
<comment type="catalytic activity">
    <reaction evidence="3">
        <text>a (3S)-3-hydroxyacyl-CoA = a (2E)-enoyl-CoA + H2O</text>
        <dbReference type="Rhea" id="RHEA:16105"/>
        <dbReference type="ChEBI" id="CHEBI:15377"/>
        <dbReference type="ChEBI" id="CHEBI:57318"/>
        <dbReference type="ChEBI" id="CHEBI:58856"/>
        <dbReference type="EC" id="4.2.1.17"/>
    </reaction>
</comment>
<reference evidence="6 7" key="1">
    <citation type="journal article" date="2019" name="Int. J. Syst. Evol. Microbiol.">
        <title>The Global Catalogue of Microorganisms (GCM) 10K type strain sequencing project: providing services to taxonomists for standard genome sequencing and annotation.</title>
        <authorList>
            <consortium name="The Broad Institute Genomics Platform"/>
            <consortium name="The Broad Institute Genome Sequencing Center for Infectious Disease"/>
            <person name="Wu L."/>
            <person name="Ma J."/>
        </authorList>
    </citation>
    <scope>NUCLEOTIDE SEQUENCE [LARGE SCALE GENOMIC DNA]</scope>
    <source>
        <strain evidence="6 7">JCM 14942</strain>
    </source>
</reference>
<dbReference type="InterPro" id="IPR029045">
    <property type="entry name" value="ClpP/crotonase-like_dom_sf"/>
</dbReference>
<dbReference type="InterPro" id="IPR001753">
    <property type="entry name" value="Enoyl-CoA_hydra/iso"/>
</dbReference>
<name>A0ABN2BZX7_9ACTN</name>
<dbReference type="Pfam" id="PF00378">
    <property type="entry name" value="ECH_1"/>
    <property type="match status" value="1"/>
</dbReference>
<gene>
    <name evidence="6" type="ORF">GCM10009788_57880</name>
</gene>
<dbReference type="SUPFAM" id="SSF52096">
    <property type="entry name" value="ClpP/crotonase"/>
    <property type="match status" value="1"/>
</dbReference>